<evidence type="ECO:0000313" key="9">
    <source>
        <dbReference type="Proteomes" id="UP001153618"/>
    </source>
</evidence>
<dbReference type="SMART" id="SM00020">
    <property type="entry name" value="Tryp_SPc"/>
    <property type="match status" value="1"/>
</dbReference>
<dbReference type="GO" id="GO:0004252">
    <property type="term" value="F:serine-type endopeptidase activity"/>
    <property type="evidence" value="ECO:0007669"/>
    <property type="project" value="InterPro"/>
</dbReference>
<dbReference type="InterPro" id="IPR033116">
    <property type="entry name" value="TRYPSIN_SER"/>
</dbReference>
<dbReference type="SUPFAM" id="SSF50494">
    <property type="entry name" value="Trypsin-like serine proteases"/>
    <property type="match status" value="1"/>
</dbReference>
<evidence type="ECO:0000256" key="3">
    <source>
        <dbReference type="ARBA" id="ARBA00022670"/>
    </source>
</evidence>
<dbReference type="PANTHER" id="PTHR24264:SF65">
    <property type="entry name" value="SRCR DOMAIN-CONTAINING PROTEIN"/>
    <property type="match status" value="1"/>
</dbReference>
<dbReference type="InterPro" id="IPR001254">
    <property type="entry name" value="Trypsin_dom"/>
</dbReference>
<keyword evidence="6" id="KW-0720">Serine protease</keyword>
<evidence type="ECO:0000313" key="8">
    <source>
        <dbReference type="EMBL" id="CAG8121971.1"/>
    </source>
</evidence>
<evidence type="ECO:0000256" key="5">
    <source>
        <dbReference type="ARBA" id="ARBA00023157"/>
    </source>
</evidence>
<dbReference type="GO" id="GO:0006508">
    <property type="term" value="P:proteolysis"/>
    <property type="evidence" value="ECO:0007669"/>
    <property type="project" value="UniProtKB-KW"/>
</dbReference>
<dbReference type="OrthoDB" id="6380398at2759"/>
<comment type="caution">
    <text evidence="8">The sequence shown here is derived from an EMBL/GenBank/DDBJ whole genome shotgun (WGS) entry which is preliminary data.</text>
</comment>
<keyword evidence="5" id="KW-1015">Disulfide bond</keyword>
<dbReference type="InterPro" id="IPR050127">
    <property type="entry name" value="Serine_Proteases_S1"/>
</dbReference>
<dbReference type="EMBL" id="CAJVOS010000027">
    <property type="protein sequence ID" value="CAG8121971.1"/>
    <property type="molecule type" value="Genomic_DNA"/>
</dbReference>
<accession>A0A9W4MV45</accession>
<evidence type="ECO:0000256" key="2">
    <source>
        <dbReference type="ARBA" id="ARBA00022525"/>
    </source>
</evidence>
<reference evidence="8" key="1">
    <citation type="submission" date="2021-07" db="EMBL/GenBank/DDBJ databases">
        <authorList>
            <person name="Branca A.L. A."/>
        </authorList>
    </citation>
    <scope>NUCLEOTIDE SEQUENCE</scope>
</reference>
<proteinExistence type="predicted"/>
<dbReference type="PROSITE" id="PS00134">
    <property type="entry name" value="TRYPSIN_HIS"/>
    <property type="match status" value="1"/>
</dbReference>
<feature type="domain" description="Peptidase S1" evidence="7">
    <location>
        <begin position="53"/>
        <end position="254"/>
    </location>
</feature>
<dbReference type="AlphaFoldDB" id="A0A9W4MV45"/>
<keyword evidence="4 6" id="KW-0378">Hydrolase</keyword>
<dbReference type="InterPro" id="IPR043504">
    <property type="entry name" value="Peptidase_S1_PA_chymotrypsin"/>
</dbReference>
<evidence type="ECO:0000256" key="6">
    <source>
        <dbReference type="RuleBase" id="RU363034"/>
    </source>
</evidence>
<dbReference type="InterPro" id="IPR009003">
    <property type="entry name" value="Peptidase_S1_PA"/>
</dbReference>
<organism evidence="8 9">
    <name type="scientific">Penicillium olsonii</name>
    <dbReference type="NCBI Taxonomy" id="99116"/>
    <lineage>
        <taxon>Eukaryota</taxon>
        <taxon>Fungi</taxon>
        <taxon>Dikarya</taxon>
        <taxon>Ascomycota</taxon>
        <taxon>Pezizomycotina</taxon>
        <taxon>Eurotiomycetes</taxon>
        <taxon>Eurotiomycetidae</taxon>
        <taxon>Eurotiales</taxon>
        <taxon>Aspergillaceae</taxon>
        <taxon>Penicillium</taxon>
    </lineage>
</organism>
<keyword evidence="3 6" id="KW-0645">Protease</keyword>
<sequence>MGLFFLFPAEDVPAVESIYPSPFRSSAPQINPIMHILPIVLSLAGSTIANDAIVGGSIAKEGQFPYQVSVRTSSFICGGTIVDKDHILTAAHCVANVTQHPEWNADTLKNDIAILKLASSLDFGSTIAAVELPASSDAMPETGTQCSVSGWGATSAGGSTPSNLEVAYIDIIDHAQCVEEYKSDNEVDDSMICAGAEAGGKDACQGDSGGPLVDVSTKKQIGVVSWGLGCGRHNQHGVYVSTAAYLDWIKETVSS</sequence>
<dbReference type="Gene3D" id="2.40.10.10">
    <property type="entry name" value="Trypsin-like serine proteases"/>
    <property type="match status" value="2"/>
</dbReference>
<comment type="subcellular location">
    <subcellularLocation>
        <location evidence="1">Secreted</location>
    </subcellularLocation>
</comment>
<evidence type="ECO:0000256" key="1">
    <source>
        <dbReference type="ARBA" id="ARBA00004613"/>
    </source>
</evidence>
<dbReference type="PROSITE" id="PS00135">
    <property type="entry name" value="TRYPSIN_SER"/>
    <property type="match status" value="1"/>
</dbReference>
<dbReference type="PRINTS" id="PR00722">
    <property type="entry name" value="CHYMOTRYPSIN"/>
</dbReference>
<dbReference type="InterPro" id="IPR018114">
    <property type="entry name" value="TRYPSIN_HIS"/>
</dbReference>
<dbReference type="Pfam" id="PF00089">
    <property type="entry name" value="Trypsin"/>
    <property type="match status" value="1"/>
</dbReference>
<dbReference type="CDD" id="cd00190">
    <property type="entry name" value="Tryp_SPc"/>
    <property type="match status" value="1"/>
</dbReference>
<name>A0A9W4MV45_PENOL</name>
<dbReference type="FunFam" id="2.40.10.10:FF:000010">
    <property type="entry name" value="Kallikrein related peptidase 11"/>
    <property type="match status" value="1"/>
</dbReference>
<gene>
    <name evidence="8" type="ORF">POLS_LOCUS5257</name>
</gene>
<dbReference type="GO" id="GO:0005576">
    <property type="term" value="C:extracellular region"/>
    <property type="evidence" value="ECO:0007669"/>
    <property type="project" value="UniProtKB-SubCell"/>
</dbReference>
<dbReference type="InterPro" id="IPR001314">
    <property type="entry name" value="Peptidase_S1A"/>
</dbReference>
<evidence type="ECO:0000259" key="7">
    <source>
        <dbReference type="PROSITE" id="PS50240"/>
    </source>
</evidence>
<keyword evidence="2" id="KW-0964">Secreted</keyword>
<protein>
    <recommendedName>
        <fullName evidence="7">Peptidase S1 domain-containing protein</fullName>
    </recommendedName>
</protein>
<dbReference type="PANTHER" id="PTHR24264">
    <property type="entry name" value="TRYPSIN-RELATED"/>
    <property type="match status" value="1"/>
</dbReference>
<evidence type="ECO:0000256" key="4">
    <source>
        <dbReference type="ARBA" id="ARBA00022801"/>
    </source>
</evidence>
<dbReference type="PROSITE" id="PS50240">
    <property type="entry name" value="TRYPSIN_DOM"/>
    <property type="match status" value="1"/>
</dbReference>
<keyword evidence="9" id="KW-1185">Reference proteome</keyword>
<dbReference type="Proteomes" id="UP001153618">
    <property type="component" value="Unassembled WGS sequence"/>
</dbReference>